<dbReference type="GO" id="GO:0016747">
    <property type="term" value="F:acyltransferase activity, transferring groups other than amino-acyl groups"/>
    <property type="evidence" value="ECO:0007669"/>
    <property type="project" value="InterPro"/>
</dbReference>
<dbReference type="SUPFAM" id="SSF55729">
    <property type="entry name" value="Acyl-CoA N-acyltransferases (Nat)"/>
    <property type="match status" value="1"/>
</dbReference>
<dbReference type="AlphaFoldDB" id="A0A8J7IXN7"/>
<dbReference type="Gene3D" id="3.40.630.30">
    <property type="match status" value="1"/>
</dbReference>
<comment type="caution">
    <text evidence="2">The sequence shown here is derived from an EMBL/GenBank/DDBJ whole genome shotgun (WGS) entry which is preliminary data.</text>
</comment>
<dbReference type="PROSITE" id="PS51186">
    <property type="entry name" value="GNAT"/>
    <property type="match status" value="1"/>
</dbReference>
<dbReference type="RefSeq" id="WP_228848817.1">
    <property type="nucleotide sequence ID" value="NZ_JADCKQ010000006.1"/>
</dbReference>
<organism evidence="2 3">
    <name type="scientific">Halocynthiibacter styelae</name>
    <dbReference type="NCBI Taxonomy" id="2761955"/>
    <lineage>
        <taxon>Bacteria</taxon>
        <taxon>Pseudomonadati</taxon>
        <taxon>Pseudomonadota</taxon>
        <taxon>Alphaproteobacteria</taxon>
        <taxon>Rhodobacterales</taxon>
        <taxon>Paracoccaceae</taxon>
        <taxon>Halocynthiibacter</taxon>
    </lineage>
</organism>
<dbReference type="Pfam" id="PF00583">
    <property type="entry name" value="Acetyltransf_1"/>
    <property type="match status" value="1"/>
</dbReference>
<reference evidence="2" key="1">
    <citation type="submission" date="2020-10" db="EMBL/GenBank/DDBJ databases">
        <title>Paenihalocynthiibacter styelae gen. nov., sp. nov., isolated from stalked sea squirt Styela clava.</title>
        <authorList>
            <person name="Kim Y.-O."/>
            <person name="Yoon J.-H."/>
        </authorList>
    </citation>
    <scope>NUCLEOTIDE SEQUENCE</scope>
    <source>
        <strain evidence="2">MYP1-1</strain>
    </source>
</reference>
<evidence type="ECO:0000259" key="1">
    <source>
        <dbReference type="PROSITE" id="PS51186"/>
    </source>
</evidence>
<name>A0A8J7IXN7_9RHOB</name>
<dbReference type="EMBL" id="JADCKQ010000006">
    <property type="protein sequence ID" value="MBI1494020.1"/>
    <property type="molecule type" value="Genomic_DNA"/>
</dbReference>
<dbReference type="InterPro" id="IPR016181">
    <property type="entry name" value="Acyl_CoA_acyltransferase"/>
</dbReference>
<dbReference type="InterPro" id="IPR000182">
    <property type="entry name" value="GNAT_dom"/>
</dbReference>
<feature type="domain" description="N-acetyltransferase" evidence="1">
    <location>
        <begin position="4"/>
        <end position="156"/>
    </location>
</feature>
<dbReference type="CDD" id="cd04301">
    <property type="entry name" value="NAT_SF"/>
    <property type="match status" value="1"/>
</dbReference>
<gene>
    <name evidence="2" type="ORF">H1D41_10265</name>
</gene>
<sequence>MSTLIIRPGSLADTGNACDLLNEIIAIGGSTALTVPLSRQELGDWVMGQGCVWHIAERDDGTLMGFQWIGPWGELPEDTVEIATFVRAGQTGQGIGSKLFEATKTATRTMGKNWIEAEIRSDNEGGLIFYQSIGFRGNTKRDGKMTDGTPVEKTVKYYDLR</sequence>
<protein>
    <submittedName>
        <fullName evidence="2">GNAT family N-acetyltransferase</fullName>
    </submittedName>
</protein>
<keyword evidence="3" id="KW-1185">Reference proteome</keyword>
<accession>A0A8J7IXN7</accession>
<proteinExistence type="predicted"/>
<evidence type="ECO:0000313" key="3">
    <source>
        <dbReference type="Proteomes" id="UP000640583"/>
    </source>
</evidence>
<dbReference type="Proteomes" id="UP000640583">
    <property type="component" value="Unassembled WGS sequence"/>
</dbReference>
<evidence type="ECO:0000313" key="2">
    <source>
        <dbReference type="EMBL" id="MBI1494020.1"/>
    </source>
</evidence>